<evidence type="ECO:0000313" key="1">
    <source>
        <dbReference type="EMBL" id="OUM06556.1"/>
    </source>
</evidence>
<sequence length="295" mass="32671">MSATGARQIVLTFDGTLAPRHSVSLRTLSYTIPHFQRAIDKTVYFKHIGEIRKFSSLPVELHGYADLYIDQLEAGSLKIPFISDLLQGVPQLYSDFMSRPFRESASQVVVQSNLLAADLESNKIGAELDNLDHVTQEQLIATEGDRKLAYAQAAVLKDMSQALSVVRSTPGAILNVGVSAEKGHNDFMFDQSRAVRFAQIATTRRLANPAIYVGRITGLERLRKTGQFQYSAKFLSRVTGQESKLLVDGYDDALKLHPYNLLSQDIAIWAAPISIHDSFDPVRGDIVFVDFASPL</sequence>
<gene>
    <name evidence="1" type="ORF">BW686_15810</name>
</gene>
<comment type="caution">
    <text evidence="1">The sequence shown here is derived from an EMBL/GenBank/DDBJ whole genome shotgun (WGS) entry which is preliminary data.</text>
</comment>
<accession>A0A244EQ23</accession>
<name>A0A244EQ23_PSESX</name>
<dbReference type="Proteomes" id="UP000195128">
    <property type="component" value="Unassembled WGS sequence"/>
</dbReference>
<dbReference type="RefSeq" id="WP_084918440.1">
    <property type="nucleotide sequence ID" value="NZ_MTSA01000011.1"/>
</dbReference>
<dbReference type="OrthoDB" id="9126164at2"/>
<organism evidence="1 2">
    <name type="scientific">Pseudomonas syringae</name>
    <dbReference type="NCBI Taxonomy" id="317"/>
    <lineage>
        <taxon>Bacteria</taxon>
        <taxon>Pseudomonadati</taxon>
        <taxon>Pseudomonadota</taxon>
        <taxon>Gammaproteobacteria</taxon>
        <taxon>Pseudomonadales</taxon>
        <taxon>Pseudomonadaceae</taxon>
        <taxon>Pseudomonas</taxon>
    </lineage>
</organism>
<dbReference type="EMBL" id="MTSA01000011">
    <property type="protein sequence ID" value="OUM06556.1"/>
    <property type="molecule type" value="Genomic_DNA"/>
</dbReference>
<reference evidence="1 2" key="1">
    <citation type="submission" date="2017-01" db="EMBL/GenBank/DDBJ databases">
        <authorList>
            <person name="Mah S.A."/>
            <person name="Swanson W.J."/>
            <person name="Moy G.W."/>
            <person name="Vacquier V.D."/>
        </authorList>
    </citation>
    <scope>NUCLEOTIDE SEQUENCE [LARGE SCALE GENOMIC DNA]</scope>
    <source>
        <strain evidence="1">PDD-32b-74</strain>
    </source>
</reference>
<dbReference type="AlphaFoldDB" id="A0A244EQ23"/>
<evidence type="ECO:0000313" key="2">
    <source>
        <dbReference type="Proteomes" id="UP000195128"/>
    </source>
</evidence>
<proteinExistence type="predicted"/>
<protein>
    <submittedName>
        <fullName evidence="1">Uncharacterized protein</fullName>
    </submittedName>
</protein>